<dbReference type="EC" id="2.5.1.61" evidence="4"/>
<evidence type="ECO:0000313" key="8">
    <source>
        <dbReference type="Proteomes" id="UP000288215"/>
    </source>
</evidence>
<dbReference type="Gene3D" id="3.40.190.10">
    <property type="entry name" value="Periplasmic binding protein-like II"/>
    <property type="match status" value="2"/>
</dbReference>
<feature type="modified residue" description="S-(dipyrrolylmethanemethyl)cysteine" evidence="4">
    <location>
        <position position="237"/>
    </location>
</feature>
<evidence type="ECO:0000256" key="4">
    <source>
        <dbReference type="HAMAP-Rule" id="MF_00260"/>
    </source>
</evidence>
<name>A0A3S3RNX1_METS7</name>
<dbReference type="SUPFAM" id="SSF53850">
    <property type="entry name" value="Periplasmic binding protein-like II"/>
    <property type="match status" value="1"/>
</dbReference>
<dbReference type="InterPro" id="IPR000860">
    <property type="entry name" value="HemC"/>
</dbReference>
<evidence type="ECO:0000256" key="3">
    <source>
        <dbReference type="ARBA" id="ARBA00023244"/>
    </source>
</evidence>
<protein>
    <recommendedName>
        <fullName evidence="4">Probable porphobilinogen deaminase</fullName>
        <shortName evidence="4">PBG</shortName>
        <ecNumber evidence="4">2.5.1.61</ecNumber>
    </recommendedName>
    <alternativeName>
        <fullName evidence="4">Hydroxymethylbilane synthase</fullName>
        <shortName evidence="4">HMBS</shortName>
    </alternativeName>
    <alternativeName>
        <fullName evidence="4">Pre-uroporphyrinogen synthase</fullName>
    </alternativeName>
</protein>
<evidence type="ECO:0000256" key="1">
    <source>
        <dbReference type="ARBA" id="ARBA00005638"/>
    </source>
</evidence>
<dbReference type="InterPro" id="IPR022418">
    <property type="entry name" value="Porphobilinogen_deaminase_C"/>
</dbReference>
<dbReference type="PIRSF" id="PIRSF001438">
    <property type="entry name" value="4pyrrol_synth_OHMeBilane_synth"/>
    <property type="match status" value="1"/>
</dbReference>
<dbReference type="PRINTS" id="PR00151">
    <property type="entry name" value="PORPHBDMNASE"/>
</dbReference>
<comment type="function">
    <text evidence="4">Tetrapolymerization of the monopyrrole PBG into the hydroxymethylbilane pre-uroporphyrinogen in several discrete steps.</text>
</comment>
<dbReference type="PANTHER" id="PTHR11557">
    <property type="entry name" value="PORPHOBILINOGEN DEAMINASE"/>
    <property type="match status" value="1"/>
</dbReference>
<dbReference type="Pfam" id="PF03900">
    <property type="entry name" value="Porphobil_deamC"/>
    <property type="match status" value="1"/>
</dbReference>
<keyword evidence="2 4" id="KW-0808">Transferase</keyword>
<comment type="caution">
    <text evidence="7">The sequence shown here is derived from an EMBL/GenBank/DDBJ whole genome shotgun (WGS) entry which is preliminary data.</text>
</comment>
<dbReference type="FunFam" id="3.40.190.10:FF:000005">
    <property type="entry name" value="Porphobilinogen deaminase"/>
    <property type="match status" value="1"/>
</dbReference>
<feature type="domain" description="Porphobilinogen deaminase N-terminal" evidence="5">
    <location>
        <begin position="3"/>
        <end position="208"/>
    </location>
</feature>
<evidence type="ECO:0000256" key="2">
    <source>
        <dbReference type="ARBA" id="ARBA00022679"/>
    </source>
</evidence>
<dbReference type="HAMAP" id="MF_00260">
    <property type="entry name" value="Porphobil_deam"/>
    <property type="match status" value="1"/>
</dbReference>
<dbReference type="SUPFAM" id="SSF54782">
    <property type="entry name" value="Porphobilinogen deaminase (hydroxymethylbilane synthase), C-terminal domain"/>
    <property type="match status" value="1"/>
</dbReference>
<dbReference type="GO" id="GO:0006782">
    <property type="term" value="P:protoporphyrinogen IX biosynthetic process"/>
    <property type="evidence" value="ECO:0007669"/>
    <property type="project" value="UniProtKB-UniRule"/>
</dbReference>
<dbReference type="GO" id="GO:0004418">
    <property type="term" value="F:hydroxymethylbilane synthase activity"/>
    <property type="evidence" value="ECO:0007669"/>
    <property type="project" value="UniProtKB-UniRule"/>
</dbReference>
<comment type="cofactor">
    <cofactor evidence="4">
        <name>dipyrromethane</name>
        <dbReference type="ChEBI" id="CHEBI:60342"/>
    </cofactor>
    <text evidence="4">Binds 1 dipyrromethane group covalently.</text>
</comment>
<comment type="catalytic activity">
    <reaction evidence="4">
        <text>4 porphobilinogen + H2O = hydroxymethylbilane + 4 NH4(+)</text>
        <dbReference type="Rhea" id="RHEA:13185"/>
        <dbReference type="ChEBI" id="CHEBI:15377"/>
        <dbReference type="ChEBI" id="CHEBI:28938"/>
        <dbReference type="ChEBI" id="CHEBI:57845"/>
        <dbReference type="ChEBI" id="CHEBI:58126"/>
        <dbReference type="EC" id="2.5.1.61"/>
    </reaction>
</comment>
<evidence type="ECO:0000259" key="5">
    <source>
        <dbReference type="Pfam" id="PF01379"/>
    </source>
</evidence>
<evidence type="ECO:0000313" key="7">
    <source>
        <dbReference type="EMBL" id="RWX74151.1"/>
    </source>
</evidence>
<dbReference type="AlphaFoldDB" id="A0A3S3RNX1"/>
<dbReference type="InterPro" id="IPR036803">
    <property type="entry name" value="Porphobilinogen_deaminase_C_sf"/>
</dbReference>
<gene>
    <name evidence="4" type="primary">hemC</name>
    <name evidence="7" type="ORF">Metus_0176</name>
</gene>
<proteinExistence type="inferred from homology"/>
<reference evidence="7 8" key="1">
    <citation type="submission" date="2018-12" db="EMBL/GenBank/DDBJ databases">
        <title>The complete genome of the methanogenic archaea of the candidate phylum Verstraetearchaeota, obtained from the metagenome of underground thermal water.</title>
        <authorList>
            <person name="Kadnikov V.V."/>
            <person name="Mardanov A.V."/>
            <person name="Beletsky A.V."/>
            <person name="Karnachuk O.V."/>
            <person name="Ravin N.V."/>
        </authorList>
    </citation>
    <scope>NUCLEOTIDE SEQUENCE [LARGE SCALE GENOMIC DNA]</scope>
    <source>
        <strain evidence="7">Ch88</strain>
    </source>
</reference>
<dbReference type="Proteomes" id="UP000288215">
    <property type="component" value="Unassembled WGS sequence"/>
</dbReference>
<dbReference type="EMBL" id="RXGA01000001">
    <property type="protein sequence ID" value="RWX74151.1"/>
    <property type="molecule type" value="Genomic_DNA"/>
</dbReference>
<evidence type="ECO:0000259" key="6">
    <source>
        <dbReference type="Pfam" id="PF03900"/>
    </source>
</evidence>
<accession>A0A3S3RNX1</accession>
<sequence length="303" mass="32750">MTVRVGTRGSKLAILQAEYVLGRLREICDEDLSIVKIRTSGDIGGPSRLQKLGTGIFEKEVDEALLRGEVDLAVHSMKDVPTSIHDGLVVAAIPQRLSPNDVFASHDYESIASLPEGGIVGTSSPRRAAQIKSLRRDLQVASLRGNVDTRIRRLKEGAFQGIIVAEAALARMGIMDVKMERLPTDLIPTSPGQGALAVIARKGDSRMLELVSKINSEDSMEEVVAERAFLRRLGCGCSSPVGCTATVSGPRLIISCGLYSIDGAWSRTFKFDFPRGDPELCGIDAADRVLSDCDVARFWRGGR</sequence>
<organism evidence="7 8">
    <name type="scientific">Methanosuratincola subterraneus</name>
    <dbReference type="NCBI Taxonomy" id="2593994"/>
    <lineage>
        <taxon>Archaea</taxon>
        <taxon>Thermoproteota</taxon>
        <taxon>Methanosuratincolia</taxon>
        <taxon>Candidatus Methanomethylicales</taxon>
        <taxon>Candidatus Methanomethylicaceae</taxon>
        <taxon>Candidatus Methanosuratincola (ex Vanwonterghem et al. 2016)</taxon>
    </lineage>
</organism>
<comment type="similarity">
    <text evidence="1 4">Belongs to the HMBS family.</text>
</comment>
<dbReference type="Pfam" id="PF01379">
    <property type="entry name" value="Porphobil_deam"/>
    <property type="match status" value="1"/>
</dbReference>
<dbReference type="InterPro" id="IPR022417">
    <property type="entry name" value="Porphobilin_deaminase_N"/>
</dbReference>
<dbReference type="Gene3D" id="3.30.160.40">
    <property type="entry name" value="Porphobilinogen deaminase, C-terminal domain"/>
    <property type="match status" value="1"/>
</dbReference>
<comment type="miscellaneous">
    <text evidence="4">The porphobilinogen subunits are added to the dipyrromethane group.</text>
</comment>
<dbReference type="GO" id="GO:0005737">
    <property type="term" value="C:cytoplasm"/>
    <property type="evidence" value="ECO:0007669"/>
    <property type="project" value="UniProtKB-UniRule"/>
</dbReference>
<keyword evidence="3 4" id="KW-0627">Porphyrin biosynthesis</keyword>
<dbReference type="NCBIfam" id="TIGR00212">
    <property type="entry name" value="hemC"/>
    <property type="match status" value="1"/>
</dbReference>
<dbReference type="PANTHER" id="PTHR11557:SF0">
    <property type="entry name" value="PORPHOBILINOGEN DEAMINASE"/>
    <property type="match status" value="1"/>
</dbReference>
<feature type="domain" description="Porphobilinogen deaminase C-terminal" evidence="6">
    <location>
        <begin position="221"/>
        <end position="289"/>
    </location>
</feature>